<name>A0A8J2PLV4_9HEXA</name>
<reference evidence="8" key="1">
    <citation type="submission" date="2021-06" db="EMBL/GenBank/DDBJ databases">
        <authorList>
            <person name="Hodson N. C."/>
            <person name="Mongue J. A."/>
            <person name="Jaron S. K."/>
        </authorList>
    </citation>
    <scope>NUCLEOTIDE SEQUENCE</scope>
</reference>
<keyword evidence="9" id="KW-1185">Reference proteome</keyword>
<dbReference type="PANTHER" id="PTHR11567">
    <property type="entry name" value="ACID PHOSPHATASE-RELATED"/>
    <property type="match status" value="1"/>
</dbReference>
<dbReference type="EMBL" id="CAJVCH010452049">
    <property type="protein sequence ID" value="CAG7819535.1"/>
    <property type="molecule type" value="Genomic_DNA"/>
</dbReference>
<dbReference type="CDD" id="cd07061">
    <property type="entry name" value="HP_HAP_like"/>
    <property type="match status" value="1"/>
</dbReference>
<dbReference type="InterPro" id="IPR000560">
    <property type="entry name" value="His_Pase_clade-2"/>
</dbReference>
<evidence type="ECO:0000256" key="3">
    <source>
        <dbReference type="ARBA" id="ARBA00022729"/>
    </source>
</evidence>
<dbReference type="OrthoDB" id="258392at2759"/>
<evidence type="ECO:0000256" key="1">
    <source>
        <dbReference type="ARBA" id="ARBA00000032"/>
    </source>
</evidence>
<dbReference type="PANTHER" id="PTHR11567:SF211">
    <property type="entry name" value="PROSTATIC ACID PHOSPHATASE"/>
    <property type="match status" value="1"/>
</dbReference>
<comment type="catalytic activity">
    <reaction evidence="1">
        <text>a phosphate monoester + H2O = an alcohol + phosphate</text>
        <dbReference type="Rhea" id="RHEA:15017"/>
        <dbReference type="ChEBI" id="CHEBI:15377"/>
        <dbReference type="ChEBI" id="CHEBI:30879"/>
        <dbReference type="ChEBI" id="CHEBI:43474"/>
        <dbReference type="ChEBI" id="CHEBI:67140"/>
        <dbReference type="EC" id="3.1.3.2"/>
    </reaction>
</comment>
<evidence type="ECO:0000256" key="4">
    <source>
        <dbReference type="ARBA" id="ARBA00022801"/>
    </source>
</evidence>
<evidence type="ECO:0000256" key="7">
    <source>
        <dbReference type="SAM" id="SignalP"/>
    </source>
</evidence>
<keyword evidence="6" id="KW-0325">Glycoprotein</keyword>
<accession>A0A8J2PLV4</accession>
<proteinExistence type="predicted"/>
<dbReference type="GO" id="GO:0003993">
    <property type="term" value="F:acid phosphatase activity"/>
    <property type="evidence" value="ECO:0007669"/>
    <property type="project" value="UniProtKB-EC"/>
</dbReference>
<keyword evidence="5" id="KW-1015">Disulfide bond</keyword>
<keyword evidence="4" id="KW-0378">Hydrolase</keyword>
<evidence type="ECO:0000313" key="8">
    <source>
        <dbReference type="EMBL" id="CAG7819535.1"/>
    </source>
</evidence>
<dbReference type="InterPro" id="IPR050645">
    <property type="entry name" value="Histidine_acid_phosphatase"/>
</dbReference>
<gene>
    <name evidence="8" type="ORF">AFUS01_LOCUS29974</name>
</gene>
<dbReference type="EC" id="3.1.3.2" evidence="2"/>
<evidence type="ECO:0000256" key="2">
    <source>
        <dbReference type="ARBA" id="ARBA00012646"/>
    </source>
</evidence>
<protein>
    <recommendedName>
        <fullName evidence="2">acid phosphatase</fullName>
        <ecNumber evidence="2">3.1.3.2</ecNumber>
    </recommendedName>
</protein>
<organism evidence="8 9">
    <name type="scientific">Allacma fusca</name>
    <dbReference type="NCBI Taxonomy" id="39272"/>
    <lineage>
        <taxon>Eukaryota</taxon>
        <taxon>Metazoa</taxon>
        <taxon>Ecdysozoa</taxon>
        <taxon>Arthropoda</taxon>
        <taxon>Hexapoda</taxon>
        <taxon>Collembola</taxon>
        <taxon>Symphypleona</taxon>
        <taxon>Sminthuridae</taxon>
        <taxon>Allacma</taxon>
    </lineage>
</organism>
<sequence>MNRRQSTSTFYFSLNCILILLATCSTIEAWNKANLDTLKFVQIIMRHGDRNPIWTFPLDPHKNDSSYWPGGFEQLTDLGVKQTHELGRYIRERYDGFVSKSYLKEEVSAWSSFTDRSIRSGTSFLRGLYPKVNKNDQMTTISSKLDYDDGEESQVVPLRTITKESDNYIYYGAKCPRWSKLEKHYVINSPKGRQLQQESIEIVKTLKNHTGLHGTLDDVGIMFDYINCQNLQNKTLPPWVKPEIIEFGDTFISYRLGAESQTKDMKKLRSGIVQKTVQNLETKIRKATKLKFVLYSGHDRTIITFLNILNLYNELKTPYAAAILVELHKSPKFNDHIVEIYFRNETTVEPYLMEMSECPRPCQLSKFLNFTKPFFIEDFQKACMISDAQALHVPLTLMPLLATLLARFW</sequence>
<evidence type="ECO:0000256" key="6">
    <source>
        <dbReference type="ARBA" id="ARBA00023180"/>
    </source>
</evidence>
<dbReference type="AlphaFoldDB" id="A0A8J2PLV4"/>
<feature type="chain" id="PRO_5035215955" description="acid phosphatase" evidence="7">
    <location>
        <begin position="30"/>
        <end position="409"/>
    </location>
</feature>
<feature type="signal peptide" evidence="7">
    <location>
        <begin position="1"/>
        <end position="29"/>
    </location>
</feature>
<evidence type="ECO:0000313" key="9">
    <source>
        <dbReference type="Proteomes" id="UP000708208"/>
    </source>
</evidence>
<dbReference type="Proteomes" id="UP000708208">
    <property type="component" value="Unassembled WGS sequence"/>
</dbReference>
<evidence type="ECO:0000256" key="5">
    <source>
        <dbReference type="ARBA" id="ARBA00023157"/>
    </source>
</evidence>
<dbReference type="PROSITE" id="PS00616">
    <property type="entry name" value="HIS_ACID_PHOSPHAT_1"/>
    <property type="match status" value="1"/>
</dbReference>
<comment type="caution">
    <text evidence="8">The sequence shown here is derived from an EMBL/GenBank/DDBJ whole genome shotgun (WGS) entry which is preliminary data.</text>
</comment>
<dbReference type="InterPro" id="IPR033379">
    <property type="entry name" value="Acid_Pase_AS"/>
</dbReference>
<keyword evidence="3 7" id="KW-0732">Signal</keyword>
<dbReference type="Pfam" id="PF00328">
    <property type="entry name" value="His_Phos_2"/>
    <property type="match status" value="1"/>
</dbReference>